<reference evidence="3" key="1">
    <citation type="submission" date="2014-09" db="EMBL/GenBank/DDBJ databases">
        <authorList>
            <person name="Sharma Rahul"/>
            <person name="Thines Marco"/>
        </authorList>
    </citation>
    <scope>NUCLEOTIDE SEQUENCE [LARGE SCALE GENOMIC DNA]</scope>
</reference>
<sequence length="98" mass="10774">MAEKRYLSIRLRILLLSSIAFLACPGPYITAAIHGVVALNDQPNESTLTSPSANDSEERVLGKVDEKMASQNLPRDSQGQKSGRHLSIIVSSKYIRHL</sequence>
<evidence type="ECO:0008006" key="4">
    <source>
        <dbReference type="Google" id="ProtNLM"/>
    </source>
</evidence>
<dbReference type="Proteomes" id="UP000054928">
    <property type="component" value="Unassembled WGS sequence"/>
</dbReference>
<dbReference type="PROSITE" id="PS51257">
    <property type="entry name" value="PROKAR_LIPOPROTEIN"/>
    <property type="match status" value="1"/>
</dbReference>
<feature type="region of interest" description="Disordered" evidence="1">
    <location>
        <begin position="43"/>
        <end position="84"/>
    </location>
</feature>
<evidence type="ECO:0000256" key="1">
    <source>
        <dbReference type="SAM" id="MobiDB-lite"/>
    </source>
</evidence>
<dbReference type="GeneID" id="59052620"/>
<proteinExistence type="predicted"/>
<evidence type="ECO:0000313" key="2">
    <source>
        <dbReference type="EMBL" id="CEG42254.1"/>
    </source>
</evidence>
<organism evidence="2 3">
    <name type="scientific">Plasmopara halstedii</name>
    <name type="common">Downy mildew of sunflower</name>
    <dbReference type="NCBI Taxonomy" id="4781"/>
    <lineage>
        <taxon>Eukaryota</taxon>
        <taxon>Sar</taxon>
        <taxon>Stramenopiles</taxon>
        <taxon>Oomycota</taxon>
        <taxon>Peronosporomycetes</taxon>
        <taxon>Peronosporales</taxon>
        <taxon>Peronosporaceae</taxon>
        <taxon>Plasmopara</taxon>
    </lineage>
</organism>
<feature type="compositionally biased region" description="Polar residues" evidence="1">
    <location>
        <begin position="43"/>
        <end position="54"/>
    </location>
</feature>
<feature type="compositionally biased region" description="Polar residues" evidence="1">
    <location>
        <begin position="69"/>
        <end position="81"/>
    </location>
</feature>
<name>A0A0P1AM31_PLAHL</name>
<evidence type="ECO:0000313" key="3">
    <source>
        <dbReference type="Proteomes" id="UP000054928"/>
    </source>
</evidence>
<dbReference type="AlphaFoldDB" id="A0A0P1AM31"/>
<protein>
    <recommendedName>
        <fullName evidence="4">RxLR-like protein</fullName>
    </recommendedName>
</protein>
<accession>A0A0P1AM31</accession>
<feature type="compositionally biased region" description="Basic and acidic residues" evidence="1">
    <location>
        <begin position="56"/>
        <end position="68"/>
    </location>
</feature>
<keyword evidence="3" id="KW-1185">Reference proteome</keyword>
<dbReference type="EMBL" id="CCYD01000610">
    <property type="protein sequence ID" value="CEG42254.1"/>
    <property type="molecule type" value="Genomic_DNA"/>
</dbReference>
<dbReference type="RefSeq" id="XP_036263210.1">
    <property type="nucleotide sequence ID" value="XM_036407516.1"/>
</dbReference>